<feature type="chain" id="PRO_5046030693" description="Copper amine oxidase-like N-terminal domain-containing protein" evidence="2">
    <location>
        <begin position="34"/>
        <end position="694"/>
    </location>
</feature>
<evidence type="ECO:0000256" key="1">
    <source>
        <dbReference type="SAM" id="MobiDB-lite"/>
    </source>
</evidence>
<sequence length="694" mass="75263">MPTRPSRQLVLKLMLASVLVTTTGMPHPLSAVAAEATVTRPAAASIPPGTLLIGTYLVQTEALSQSVFTAAKATMEPSDQGVYYRSEFAKGSWMNIGKATDISALFKNNDGKSAPVSFDDIDNLQITFWITLQEGKPHVVSFLSPADLQAAIETAKTDLEAKKQEADSAADSQLSQIALDAASLQAQLDFLTAVQNGQDTQAMQALDRQADPASAVSTDLQKAQQTQRQTLQNNLDAAKLDLAAAQSSGDTQQIAALTAQIQDLTAQLQKFDVQIKTADLKTADDDLTGKLKDLQSAVATSQTKKATDLLLQVATAAAALEDIRQALLQQQLALTTDPKEQDSLQQASHTATQTALKAQNLKLRKIQENAKLTGQVELANLLFAQLTDNNAKRDALRQTDRQSRIEALQTTLATLQAQLKQVPQGQSPSGDLLVQLVKTQAQLNAEQQSLTDAATLAQEDIDFLQGMIDTYQAEENQTAAANLQPLLLEAKRREVDATKAPLFLQKYEAESVQAVQSQQTQPSPALVDLHKQTIETIEGVEKGRYTQPELDAVAQLAVEVDKQLGQEPHEILPVEHLISNSINFKLAAPLLRVNGTTMVPIRTLLEGFGAQVFWDDGEQMVRVEYQGRTVVAWIGKTAYQVNGEAKTIDVAPVLLAQRTYVPLRLLVEAFGFDVAWDEPTETIDVKGLPVEVTP</sequence>
<feature type="region of interest" description="Disordered" evidence="1">
    <location>
        <begin position="203"/>
        <end position="226"/>
    </location>
</feature>
<evidence type="ECO:0000313" key="4">
    <source>
        <dbReference type="EMBL" id="MBL0388106.1"/>
    </source>
</evidence>
<dbReference type="Gene3D" id="3.30.457.10">
    <property type="entry name" value="Copper amine oxidase-like, N-terminal domain"/>
    <property type="match status" value="1"/>
</dbReference>
<dbReference type="Pfam" id="PF07833">
    <property type="entry name" value="Cu_amine_oxidN1"/>
    <property type="match status" value="1"/>
</dbReference>
<comment type="caution">
    <text evidence="4">The sequence shown here is derived from an EMBL/GenBank/DDBJ whole genome shotgun (WGS) entry which is preliminary data.</text>
</comment>
<feature type="domain" description="Copper amine oxidase-like N-terminal" evidence="3">
    <location>
        <begin position="581"/>
        <end position="683"/>
    </location>
</feature>
<feature type="signal peptide" evidence="2">
    <location>
        <begin position="1"/>
        <end position="33"/>
    </location>
</feature>
<keyword evidence="5" id="KW-1185">Reference proteome</keyword>
<name>A0ABS1JCV8_9BACL</name>
<dbReference type="SUPFAM" id="SSF55383">
    <property type="entry name" value="Copper amine oxidase, domain N"/>
    <property type="match status" value="1"/>
</dbReference>
<proteinExistence type="predicted"/>
<dbReference type="InterPro" id="IPR036582">
    <property type="entry name" value="Mao_N_sf"/>
</dbReference>
<evidence type="ECO:0000313" key="5">
    <source>
        <dbReference type="Proteomes" id="UP000602284"/>
    </source>
</evidence>
<reference evidence="4 5" key="1">
    <citation type="submission" date="2021-01" db="EMBL/GenBank/DDBJ databases">
        <title>Tumebacillus sp. strain ITR2 16S ribosomal RNA gene Genome sequencing and assembly.</title>
        <authorList>
            <person name="Kang M."/>
        </authorList>
    </citation>
    <scope>NUCLEOTIDE SEQUENCE [LARGE SCALE GENOMIC DNA]</scope>
    <source>
        <strain evidence="4 5">ITR2</strain>
    </source>
</reference>
<organism evidence="4 5">
    <name type="scientific">Tumebacillus amylolyticus</name>
    <dbReference type="NCBI Taxonomy" id="2801339"/>
    <lineage>
        <taxon>Bacteria</taxon>
        <taxon>Bacillati</taxon>
        <taxon>Bacillota</taxon>
        <taxon>Bacilli</taxon>
        <taxon>Bacillales</taxon>
        <taxon>Alicyclobacillaceae</taxon>
        <taxon>Tumebacillus</taxon>
    </lineage>
</organism>
<gene>
    <name evidence="4" type="ORF">JJB07_15930</name>
</gene>
<dbReference type="EMBL" id="JAEQNB010000005">
    <property type="protein sequence ID" value="MBL0388106.1"/>
    <property type="molecule type" value="Genomic_DNA"/>
</dbReference>
<dbReference type="RefSeq" id="WP_201636765.1">
    <property type="nucleotide sequence ID" value="NZ_JAEQNB010000005.1"/>
</dbReference>
<evidence type="ECO:0000259" key="3">
    <source>
        <dbReference type="Pfam" id="PF07833"/>
    </source>
</evidence>
<accession>A0ABS1JCV8</accession>
<dbReference type="InterPro" id="IPR012854">
    <property type="entry name" value="Cu_amine_oxidase-like_N"/>
</dbReference>
<evidence type="ECO:0000256" key="2">
    <source>
        <dbReference type="SAM" id="SignalP"/>
    </source>
</evidence>
<dbReference type="Proteomes" id="UP000602284">
    <property type="component" value="Unassembled WGS sequence"/>
</dbReference>
<keyword evidence="2" id="KW-0732">Signal</keyword>
<protein>
    <recommendedName>
        <fullName evidence="3">Copper amine oxidase-like N-terminal domain-containing protein</fullName>
    </recommendedName>
</protein>